<name>A0A1F5LUQ3_PENAI</name>
<dbReference type="PANTHER" id="PTHR13420:SF7">
    <property type="entry name" value="UPF0235 PROTEIN C15ORF40"/>
    <property type="match status" value="1"/>
</dbReference>
<dbReference type="Proteomes" id="UP000177622">
    <property type="component" value="Unassembled WGS sequence"/>
</dbReference>
<dbReference type="PANTHER" id="PTHR13420">
    <property type="entry name" value="UPF0235 PROTEIN C15ORF40"/>
    <property type="match status" value="1"/>
</dbReference>
<accession>A0A1F5LUQ3</accession>
<dbReference type="Pfam" id="PF02594">
    <property type="entry name" value="DUF167"/>
    <property type="match status" value="1"/>
</dbReference>
<comment type="caution">
    <text evidence="2">The sequence shown here is derived from an EMBL/GenBank/DDBJ whole genome shotgun (WGS) entry which is preliminary data.</text>
</comment>
<dbReference type="Gene3D" id="3.30.1200.10">
    <property type="entry name" value="YggU-like"/>
    <property type="match status" value="1"/>
</dbReference>
<dbReference type="SMART" id="SM01152">
    <property type="entry name" value="DUF167"/>
    <property type="match status" value="1"/>
</dbReference>
<dbReference type="InterPro" id="IPR003746">
    <property type="entry name" value="DUF167"/>
</dbReference>
<protein>
    <submittedName>
        <fullName evidence="2">Uncharacterized protein</fullName>
    </submittedName>
</protein>
<dbReference type="GO" id="GO:0005737">
    <property type="term" value="C:cytoplasm"/>
    <property type="evidence" value="ECO:0007669"/>
    <property type="project" value="TreeGrafter"/>
</dbReference>
<dbReference type="AlphaFoldDB" id="A0A1F5LUQ3"/>
<dbReference type="SUPFAM" id="SSF69786">
    <property type="entry name" value="YggU-like"/>
    <property type="match status" value="1"/>
</dbReference>
<dbReference type="HAMAP" id="MF_00634">
    <property type="entry name" value="UPF0235"/>
    <property type="match status" value="1"/>
</dbReference>
<keyword evidence="3" id="KW-1185">Reference proteome</keyword>
<dbReference type="GeneID" id="34571997"/>
<proteinExistence type="inferred from homology"/>
<gene>
    <name evidence="2" type="ORF">PENARI_c002G01878</name>
</gene>
<evidence type="ECO:0000256" key="1">
    <source>
        <dbReference type="ARBA" id="ARBA00010364"/>
    </source>
</evidence>
<evidence type="ECO:0000313" key="3">
    <source>
        <dbReference type="Proteomes" id="UP000177622"/>
    </source>
</evidence>
<comment type="similarity">
    <text evidence="1">Belongs to the UPF0235 family.</text>
</comment>
<dbReference type="OrthoDB" id="244097at2759"/>
<dbReference type="InterPro" id="IPR036591">
    <property type="entry name" value="YggU-like_sf"/>
</dbReference>
<dbReference type="NCBIfam" id="TIGR00251">
    <property type="entry name" value="DUF167 family protein"/>
    <property type="match status" value="1"/>
</dbReference>
<dbReference type="STRING" id="1835702.A0A1F5LUQ3"/>
<reference evidence="2 3" key="1">
    <citation type="journal article" date="2016" name="Sci. Rep.">
        <title>Penicillium arizonense, a new, genome sequenced fungal species, reveals a high chemical diversity in secreted metabolites.</title>
        <authorList>
            <person name="Grijseels S."/>
            <person name="Nielsen J.C."/>
            <person name="Randelovic M."/>
            <person name="Nielsen J."/>
            <person name="Nielsen K.F."/>
            <person name="Workman M."/>
            <person name="Frisvad J.C."/>
        </authorList>
    </citation>
    <scope>NUCLEOTIDE SEQUENCE [LARGE SCALE GENOMIC DNA]</scope>
    <source>
        <strain evidence="2 3">CBS 141311</strain>
    </source>
</reference>
<evidence type="ECO:0000313" key="2">
    <source>
        <dbReference type="EMBL" id="OGE56897.1"/>
    </source>
</evidence>
<dbReference type="RefSeq" id="XP_022492324.1">
    <property type="nucleotide sequence ID" value="XM_022627263.1"/>
</dbReference>
<organism evidence="2 3">
    <name type="scientific">Penicillium arizonense</name>
    <dbReference type="NCBI Taxonomy" id="1835702"/>
    <lineage>
        <taxon>Eukaryota</taxon>
        <taxon>Fungi</taxon>
        <taxon>Dikarya</taxon>
        <taxon>Ascomycota</taxon>
        <taxon>Pezizomycotina</taxon>
        <taxon>Eurotiomycetes</taxon>
        <taxon>Eurotiomycetidae</taxon>
        <taxon>Eurotiales</taxon>
        <taxon>Aspergillaceae</taxon>
        <taxon>Penicillium</taxon>
    </lineage>
</organism>
<dbReference type="EMBL" id="LXJU01000002">
    <property type="protein sequence ID" value="OGE56897.1"/>
    <property type="molecule type" value="Genomic_DNA"/>
</dbReference>
<sequence length="125" mass="13506">MSTRPSSLLRLVASKQQRSPATYTLHIPCYVKPNASARRTGITAVGVDRVDVSVAAVPRDGAANLAVSQVFAEIFKVPKSNVEVIRGGKSKDKILSVADLELGDESEEAFLQRATQKLIDAVRTR</sequence>